<dbReference type="KEGG" id="sphk:SKP52_02615"/>
<sequence length="71" mass="7379">MACVNCNKIRAAILHGKMAEAAGLTVDALREKLGLKADPVEVKQEFSIVGAISPETVAEIVETGKAASKGK</sequence>
<name>A0A0A7PDZ7_9SPHN</name>
<dbReference type="HOGENOM" id="CLU_2737934_0_0_5"/>
<dbReference type="STRING" id="1515612.SKP52_02615"/>
<organism evidence="1 2">
    <name type="scientific">Sphingopyxis fribergensis</name>
    <dbReference type="NCBI Taxonomy" id="1515612"/>
    <lineage>
        <taxon>Bacteria</taxon>
        <taxon>Pseudomonadati</taxon>
        <taxon>Pseudomonadota</taxon>
        <taxon>Alphaproteobacteria</taxon>
        <taxon>Sphingomonadales</taxon>
        <taxon>Sphingomonadaceae</taxon>
        <taxon>Sphingopyxis</taxon>
    </lineage>
</organism>
<gene>
    <name evidence="1" type="ORF">SKP52_02615</name>
</gene>
<dbReference type="AlphaFoldDB" id="A0A0A7PDZ7"/>
<proteinExistence type="predicted"/>
<dbReference type="EMBL" id="CP009122">
    <property type="protein sequence ID" value="AJA07458.1"/>
    <property type="molecule type" value="Genomic_DNA"/>
</dbReference>
<evidence type="ECO:0000313" key="2">
    <source>
        <dbReference type="Proteomes" id="UP000030907"/>
    </source>
</evidence>
<accession>A0A0A7PDZ7</accession>
<keyword evidence="2" id="KW-1185">Reference proteome</keyword>
<evidence type="ECO:0000313" key="1">
    <source>
        <dbReference type="EMBL" id="AJA07458.1"/>
    </source>
</evidence>
<reference evidence="1 2" key="1">
    <citation type="journal article" date="2015" name="Int. J. Syst. Evol. Microbiol.">
        <title>Description of Sphingopyxis fribergensis sp. nov. - a soil bacterium with the ability to degrade styrene and phenylacetic acid.</title>
        <authorList>
            <person name="Oelschlagel M."/>
            <person name="Ruckert C."/>
            <person name="Kalinowski J."/>
            <person name="Schmidt G."/>
            <person name="Schlomann M."/>
            <person name="Tischler D."/>
        </authorList>
    </citation>
    <scope>NUCLEOTIDE SEQUENCE [LARGE SCALE GENOMIC DNA]</scope>
    <source>
        <strain evidence="1 2">Kp5.2</strain>
    </source>
</reference>
<protein>
    <submittedName>
        <fullName evidence="1">Putative secreted protein</fullName>
    </submittedName>
</protein>
<dbReference type="Proteomes" id="UP000030907">
    <property type="component" value="Chromosome"/>
</dbReference>